<dbReference type="Gene3D" id="2.130.10.10">
    <property type="entry name" value="YVTN repeat-like/Quinoprotein amine dehydrogenase"/>
    <property type="match status" value="2"/>
</dbReference>
<keyword evidence="1 3" id="KW-0853">WD repeat</keyword>
<dbReference type="EMBL" id="JXXN02000518">
    <property type="protein sequence ID" value="THD27132.1"/>
    <property type="molecule type" value="Genomic_DNA"/>
</dbReference>
<evidence type="ECO:0000256" key="4">
    <source>
        <dbReference type="SAM" id="MobiDB-lite"/>
    </source>
</evidence>
<gene>
    <name evidence="5" type="ORF">D915_002106</name>
</gene>
<dbReference type="PROSITE" id="PS50082">
    <property type="entry name" value="WD_REPEATS_2"/>
    <property type="match status" value="1"/>
</dbReference>
<evidence type="ECO:0000313" key="5">
    <source>
        <dbReference type="EMBL" id="THD27132.1"/>
    </source>
</evidence>
<evidence type="ECO:0000256" key="2">
    <source>
        <dbReference type="ARBA" id="ARBA00022737"/>
    </source>
</evidence>
<dbReference type="SUPFAM" id="SSF50978">
    <property type="entry name" value="WD40 repeat-like"/>
    <property type="match status" value="1"/>
</dbReference>
<dbReference type="InterPro" id="IPR050349">
    <property type="entry name" value="WD_LIS1/nudF_dynein_reg"/>
</dbReference>
<proteinExistence type="predicted"/>
<sequence>VWPVPQTVPFDDSKLTEQDQIVSHSRPALCLRCALTCSVLTLDACLIADQRVLAGGTTNGRVLFWRIRDGCLLLDLSAHSSWVTAVRLLPPDINGSDDDYVNSNSLPVGLLTASSDGVIKRWEVGAACLPSPSTPIPTGMTSLSDTQLRRFSLQSMISSRSNDRSNAVHGLWTDVFDVWFGPSASLLVVGRRRHSSDLQFLFRPQEGIYDGLGRHDTAFTFQEIAIKPSQPFYWKQTDCPTVHLSPRKMSEQSQASSSKKVTPSSPGPVSVNRKISRHTMPATRHWIATTGLSGTIHGRATAVSFWPSGNWVAVGFSIGIVQVFSLHFDESSLFGIVKRFCLVTESAGAVPALKSSHSKVLDRVVHLHTWQSNNANEEKFPCQTLVALAVFASGTVRYWHMPSVSHDVSGTSSGYQEVQPTETWPPMHDIGTMHQSRQQRAARKTSTSELQSKVLCDNDELDSVVPVTWSTLRSIQKSSDPSACTSYTPLNSARFNGTGDTKLRTILIWLTTGYDGMVYGRQLMFPNTKLSATPEDQVVQDSVSQTSPANLGPTPWRLDLAAHAPAPIADADVDPTGQWLLTGSTDETAKVWCLSSGSLAFDTGIHGACVRSVCFRPVLDEPYSAAGHEWFIATGDDTGALRIWILPSKRLRKVKTTSMQLGQLNRSLSPDHLLYRRPNTMARSEWHSSSSRHLNRLPSPDMQELERSGSRDARAAFFSNAAGFGGSWLRRLVWSPDGRLITGLSDRLCVWPFEAPNPRLAPSVPTRDRLGGDLLGPRLELKRCHVLRVLSSGFAERSTSALRMLSVGPRRQCCRPAGAETAVDPVLTDLPPTIVTVDVNTGTLYVFDPIGALFQSELQD</sequence>
<dbReference type="InterPro" id="IPR001680">
    <property type="entry name" value="WD40_rpt"/>
</dbReference>
<dbReference type="SMART" id="SM00320">
    <property type="entry name" value="WD40"/>
    <property type="match status" value="5"/>
</dbReference>
<comment type="caution">
    <text evidence="5">The sequence shown here is derived from an EMBL/GenBank/DDBJ whole genome shotgun (WGS) entry which is preliminary data.</text>
</comment>
<keyword evidence="2" id="KW-0677">Repeat</keyword>
<accession>A0A4E0S228</accession>
<evidence type="ECO:0000256" key="1">
    <source>
        <dbReference type="ARBA" id="ARBA00022574"/>
    </source>
</evidence>
<keyword evidence="6" id="KW-1185">Reference proteome</keyword>
<dbReference type="Pfam" id="PF00400">
    <property type="entry name" value="WD40"/>
    <property type="match status" value="1"/>
</dbReference>
<feature type="region of interest" description="Disordered" evidence="4">
    <location>
        <begin position="684"/>
        <end position="705"/>
    </location>
</feature>
<dbReference type="InterPro" id="IPR036322">
    <property type="entry name" value="WD40_repeat_dom_sf"/>
</dbReference>
<dbReference type="PANTHER" id="PTHR44129">
    <property type="entry name" value="WD REPEAT-CONTAINING PROTEIN POP1"/>
    <property type="match status" value="1"/>
</dbReference>
<feature type="compositionally biased region" description="Polar residues" evidence="4">
    <location>
        <begin position="251"/>
        <end position="264"/>
    </location>
</feature>
<feature type="region of interest" description="Disordered" evidence="4">
    <location>
        <begin position="245"/>
        <end position="274"/>
    </location>
</feature>
<protein>
    <submittedName>
        <fullName evidence="5">Uncharacterized protein</fullName>
    </submittedName>
</protein>
<evidence type="ECO:0000256" key="3">
    <source>
        <dbReference type="PROSITE-ProRule" id="PRU00221"/>
    </source>
</evidence>
<dbReference type="InterPro" id="IPR015943">
    <property type="entry name" value="WD40/YVTN_repeat-like_dom_sf"/>
</dbReference>
<feature type="repeat" description="WD" evidence="3">
    <location>
        <begin position="568"/>
        <end position="602"/>
    </location>
</feature>
<evidence type="ECO:0000313" key="6">
    <source>
        <dbReference type="Proteomes" id="UP000230066"/>
    </source>
</evidence>
<reference evidence="5" key="1">
    <citation type="submission" date="2019-03" db="EMBL/GenBank/DDBJ databases">
        <title>Improved annotation for the trematode Fasciola hepatica.</title>
        <authorList>
            <person name="Choi Y.-J."/>
            <person name="Martin J."/>
            <person name="Mitreva M."/>
        </authorList>
    </citation>
    <scope>NUCLEOTIDE SEQUENCE [LARGE SCALE GENOMIC DNA]</scope>
</reference>
<dbReference type="Proteomes" id="UP000230066">
    <property type="component" value="Unassembled WGS sequence"/>
</dbReference>
<feature type="non-terminal residue" evidence="5">
    <location>
        <position position="1"/>
    </location>
</feature>
<name>A0A4E0S228_FASHE</name>
<dbReference type="AlphaFoldDB" id="A0A4E0S228"/>
<organism evidence="5 6">
    <name type="scientific">Fasciola hepatica</name>
    <name type="common">Liver fluke</name>
    <dbReference type="NCBI Taxonomy" id="6192"/>
    <lineage>
        <taxon>Eukaryota</taxon>
        <taxon>Metazoa</taxon>
        <taxon>Spiralia</taxon>
        <taxon>Lophotrochozoa</taxon>
        <taxon>Platyhelminthes</taxon>
        <taxon>Trematoda</taxon>
        <taxon>Digenea</taxon>
        <taxon>Plagiorchiida</taxon>
        <taxon>Echinostomata</taxon>
        <taxon>Echinostomatoidea</taxon>
        <taxon>Fasciolidae</taxon>
        <taxon>Fasciola</taxon>
    </lineage>
</organism>